<keyword evidence="2" id="KW-0859">Xylose metabolism</keyword>
<comment type="similarity">
    <text evidence="1 5">Belongs to the FGGY kinase family.</text>
</comment>
<keyword evidence="4 5" id="KW-0418">Kinase</keyword>
<keyword evidence="3 5" id="KW-0808">Transferase</keyword>
<evidence type="ECO:0000313" key="8">
    <source>
        <dbReference type="EMBL" id="TDB92182.1"/>
    </source>
</evidence>
<feature type="domain" description="Carbohydrate kinase FGGY N-terminal" evidence="6">
    <location>
        <begin position="7"/>
        <end position="244"/>
    </location>
</feature>
<dbReference type="InterPro" id="IPR018485">
    <property type="entry name" value="FGGY_C"/>
</dbReference>
<protein>
    <submittedName>
        <fullName evidence="8">Sugar kinase</fullName>
    </submittedName>
</protein>
<evidence type="ECO:0000256" key="3">
    <source>
        <dbReference type="ARBA" id="ARBA00022679"/>
    </source>
</evidence>
<dbReference type="GO" id="GO:0016301">
    <property type="term" value="F:kinase activity"/>
    <property type="evidence" value="ECO:0007669"/>
    <property type="project" value="UniProtKB-KW"/>
</dbReference>
<keyword evidence="2" id="KW-0119">Carbohydrate metabolism</keyword>
<evidence type="ECO:0000256" key="5">
    <source>
        <dbReference type="RuleBase" id="RU003733"/>
    </source>
</evidence>
<dbReference type="PIRSF" id="PIRSF000538">
    <property type="entry name" value="GlpK"/>
    <property type="match status" value="1"/>
</dbReference>
<evidence type="ECO:0000256" key="2">
    <source>
        <dbReference type="ARBA" id="ARBA00022629"/>
    </source>
</evidence>
<evidence type="ECO:0000256" key="1">
    <source>
        <dbReference type="ARBA" id="ARBA00009156"/>
    </source>
</evidence>
<dbReference type="Proteomes" id="UP000295626">
    <property type="component" value="Unassembled WGS sequence"/>
</dbReference>
<dbReference type="Pfam" id="PF02782">
    <property type="entry name" value="FGGY_C"/>
    <property type="match status" value="1"/>
</dbReference>
<name>A0ABY2DIA8_9ACTN</name>
<accession>A0ABY2DIA8</accession>
<evidence type="ECO:0000259" key="6">
    <source>
        <dbReference type="Pfam" id="PF00370"/>
    </source>
</evidence>
<dbReference type="PROSITE" id="PS00445">
    <property type="entry name" value="FGGY_KINASES_2"/>
    <property type="match status" value="1"/>
</dbReference>
<dbReference type="PANTHER" id="PTHR43095">
    <property type="entry name" value="SUGAR KINASE"/>
    <property type="match status" value="1"/>
</dbReference>
<dbReference type="Pfam" id="PF00370">
    <property type="entry name" value="FGGY_N"/>
    <property type="match status" value="1"/>
</dbReference>
<evidence type="ECO:0000259" key="7">
    <source>
        <dbReference type="Pfam" id="PF02782"/>
    </source>
</evidence>
<dbReference type="EMBL" id="SMKE01000490">
    <property type="protein sequence ID" value="TDB92182.1"/>
    <property type="molecule type" value="Genomic_DNA"/>
</dbReference>
<dbReference type="InterPro" id="IPR000577">
    <property type="entry name" value="Carb_kinase_FGGY"/>
</dbReference>
<proteinExistence type="inferred from homology"/>
<dbReference type="InterPro" id="IPR050406">
    <property type="entry name" value="FGGY_Carb_Kinase"/>
</dbReference>
<dbReference type="InterPro" id="IPR043129">
    <property type="entry name" value="ATPase_NBD"/>
</dbReference>
<dbReference type="CDD" id="cd07804">
    <property type="entry name" value="ASKHA_NBD_FGGY_RrXK-like"/>
    <property type="match status" value="1"/>
</dbReference>
<keyword evidence="9" id="KW-1185">Reference proteome</keyword>
<organism evidence="8 9">
    <name type="scientific">Micromonospora fluostatini</name>
    <dbReference type="NCBI Taxonomy" id="1629071"/>
    <lineage>
        <taxon>Bacteria</taxon>
        <taxon>Bacillati</taxon>
        <taxon>Actinomycetota</taxon>
        <taxon>Actinomycetes</taxon>
        <taxon>Micromonosporales</taxon>
        <taxon>Micromonosporaceae</taxon>
        <taxon>Micromonospora</taxon>
    </lineage>
</organism>
<gene>
    <name evidence="8" type="ORF">E1091_13245</name>
</gene>
<comment type="caution">
    <text evidence="8">The sequence shown here is derived from an EMBL/GenBank/DDBJ whole genome shotgun (WGS) entry which is preliminary data.</text>
</comment>
<evidence type="ECO:0000256" key="4">
    <source>
        <dbReference type="ARBA" id="ARBA00022777"/>
    </source>
</evidence>
<dbReference type="InterPro" id="IPR018483">
    <property type="entry name" value="Carb_kinase_FGGY_CS"/>
</dbReference>
<reference evidence="8 9" key="1">
    <citation type="submission" date="2019-02" db="EMBL/GenBank/DDBJ databases">
        <title>Draft genome sequences of novel Actinobacteria.</title>
        <authorList>
            <person name="Sahin N."/>
            <person name="Ay H."/>
            <person name="Saygin H."/>
        </authorList>
    </citation>
    <scope>NUCLEOTIDE SEQUENCE [LARGE SCALE GENOMIC DNA]</scope>
    <source>
        <strain evidence="8 9">JCM 30529</strain>
    </source>
</reference>
<dbReference type="SUPFAM" id="SSF53067">
    <property type="entry name" value="Actin-like ATPase domain"/>
    <property type="match status" value="2"/>
</dbReference>
<sequence>MAADPCLLGVDIGTSSSKGVLTDPAGTVLATATRPHGVSRPRPGWVEHDPETVWWAEFVAIVRDLLAVAPAPVAAVAVSGIGPCVLPATADGRPLRAAILYGVDTRATAEIAELTDAFGADEIVRRGGNRLTSQAVGPKLRWIRRHEPEVWARTRRFFMASSFLVHRLTGEYVLDHHSASQSDPLYDLPAQAWLDDLAAQVAPGLELPRLLWPAEVAGRVTAAAADATGLPEGVPVTAGTIDAWAEATSVGATRPGDLMLMYGTTMFLTRVVPAPVVHPRMWATTGVFPGSFCVAGGTATSGAVVEWLRELTGGTDYDRLAAEAAAVPAGADGLVVLPYFAGERTPLFDEKARGVVAGLTLDHGRGHLYRAVLEGTAYAVRHHLDEMAGLLAPPERVIAVGGGARPLWTRIVSDVTGQPQLVPEQTIGAGYGDAYLAGLAAGVVDRADDWTRWAGRVEPDPATADAYRRGYPAYRELYPATRDIVHALGARG</sequence>
<dbReference type="Gene3D" id="3.30.420.40">
    <property type="match status" value="2"/>
</dbReference>
<dbReference type="InterPro" id="IPR018484">
    <property type="entry name" value="FGGY_N"/>
</dbReference>
<feature type="domain" description="Carbohydrate kinase FGGY C-terminal" evidence="7">
    <location>
        <begin position="259"/>
        <end position="441"/>
    </location>
</feature>
<dbReference type="PANTHER" id="PTHR43095:SF5">
    <property type="entry name" value="XYLULOSE KINASE"/>
    <property type="match status" value="1"/>
</dbReference>
<evidence type="ECO:0000313" key="9">
    <source>
        <dbReference type="Proteomes" id="UP000295626"/>
    </source>
</evidence>